<dbReference type="AlphaFoldDB" id="A0AAD2HSY8"/>
<dbReference type="EMBL" id="CAVNYO010000440">
    <property type="protein sequence ID" value="CAK5280771.1"/>
    <property type="molecule type" value="Genomic_DNA"/>
</dbReference>
<protein>
    <submittedName>
        <fullName evidence="2">Uncharacterized protein</fullName>
    </submittedName>
</protein>
<evidence type="ECO:0000313" key="3">
    <source>
        <dbReference type="Proteomes" id="UP001295794"/>
    </source>
</evidence>
<organism evidence="2 3">
    <name type="scientific">Mycena citricolor</name>
    <dbReference type="NCBI Taxonomy" id="2018698"/>
    <lineage>
        <taxon>Eukaryota</taxon>
        <taxon>Fungi</taxon>
        <taxon>Dikarya</taxon>
        <taxon>Basidiomycota</taxon>
        <taxon>Agaricomycotina</taxon>
        <taxon>Agaricomycetes</taxon>
        <taxon>Agaricomycetidae</taxon>
        <taxon>Agaricales</taxon>
        <taxon>Marasmiineae</taxon>
        <taxon>Mycenaceae</taxon>
        <taxon>Mycena</taxon>
    </lineage>
</organism>
<gene>
    <name evidence="2" type="ORF">MYCIT1_LOCUS31388</name>
</gene>
<feature type="region of interest" description="Disordered" evidence="1">
    <location>
        <begin position="1"/>
        <end position="35"/>
    </location>
</feature>
<feature type="region of interest" description="Disordered" evidence="1">
    <location>
        <begin position="868"/>
        <end position="897"/>
    </location>
</feature>
<sequence length="897" mass="100450">MGATALQKRSRKLNQASNRARSDVTGPDSPISPRRREALRCAHVAEKQLEALKEAHKMDLKTIFDLRVRIDTKDRRLHNLWQVVRCGRASKTKLRVKLNWTKHAKNVRSFRIKEQRKDQAERIRREAWGYPGVHRMKGKGGIVTEKSRECVRELFRLNVPAAKINDAVHVVFESGDITVADSISRREVVCIVEEGGIASDIQVAKEITEAKAYTISGDGTTIRHINYEAKHATYYPKGSDKPVTRMLDITCAVNHTSEAQFTAWSNAILLELVGTYNTSPLGVESPVNPDSFVAWLKGLGTDHAADQQKLKQLLEAWMISARQVVEGKEYLSVAGMEETMPMIVWFNNKKIQDAGGNEGWSKLSEAQKKAKDTEVCRKLWEHFGETRWASMSPQEVAVQKAFVWCGCCMHKEMNSVKGGCQAMKLFWQSIGGPEPIKLMNKANTAAAANGGEGSKASNHANDASEGGAVKLTSLIGALFNHKDDKKGMQDTFRLYFQQWLGYEVACPDTSNTRFQSHCDCAIFILVHLPQILAFLTHIMYNKTTVGLNHLEKNVLKGLQCTSTLTELAVLSLYANSVSYPYMRIVRGCKPDGSRYNALDLGPLHEKVIAFCNKLIANTDLILSPEASFVDGALDGKPWEHPEVFYAIQFMAKDLPNLHSCLVAFLRGTVNTWRRFGEEFRPDGVLAGLSPEARAGIFINPTNDHCEGGLGRLHRAIREAVRLSLSTHNAKQKYATNQTRDFLRSPAVTDALRSWLRAEARRRIDSGWDRRQKEAVIIHQKAAAADKQTAEKARDQKKAEKQAKLAKVVPILDSDWIQKSHSSMRVSQIVEQINWHRQFLILIVDRFNKDIFPKLQTLVSAAVSAGTGESESVAAIPDVSSWNEAEDEDDEDLIMDEP</sequence>
<keyword evidence="3" id="KW-1185">Reference proteome</keyword>
<dbReference type="Proteomes" id="UP001295794">
    <property type="component" value="Unassembled WGS sequence"/>
</dbReference>
<accession>A0AAD2HSY8</accession>
<comment type="caution">
    <text evidence="2">The sequence shown here is derived from an EMBL/GenBank/DDBJ whole genome shotgun (WGS) entry which is preliminary data.</text>
</comment>
<proteinExistence type="predicted"/>
<evidence type="ECO:0000313" key="2">
    <source>
        <dbReference type="EMBL" id="CAK5280771.1"/>
    </source>
</evidence>
<feature type="compositionally biased region" description="Acidic residues" evidence="1">
    <location>
        <begin position="883"/>
        <end position="897"/>
    </location>
</feature>
<reference evidence="2" key="1">
    <citation type="submission" date="2023-11" db="EMBL/GenBank/DDBJ databases">
        <authorList>
            <person name="De Vega J J."/>
            <person name="De Vega J J."/>
        </authorList>
    </citation>
    <scope>NUCLEOTIDE SEQUENCE</scope>
</reference>
<evidence type="ECO:0000256" key="1">
    <source>
        <dbReference type="SAM" id="MobiDB-lite"/>
    </source>
</evidence>
<name>A0AAD2HSY8_9AGAR</name>